<organism evidence="5 6">
    <name type="scientific">Brucella pecoris</name>
    <dbReference type="NCBI Taxonomy" id="867683"/>
    <lineage>
        <taxon>Bacteria</taxon>
        <taxon>Pseudomonadati</taxon>
        <taxon>Pseudomonadota</taxon>
        <taxon>Alphaproteobacteria</taxon>
        <taxon>Hyphomicrobiales</taxon>
        <taxon>Brucellaceae</taxon>
        <taxon>Brucella/Ochrobactrum group</taxon>
        <taxon>Brucella</taxon>
    </lineage>
</organism>
<reference evidence="5" key="2">
    <citation type="submission" date="2019-06" db="EMBL/GenBank/DDBJ databases">
        <authorList>
            <person name="Hu M."/>
        </authorList>
    </citation>
    <scope>NUCLEOTIDE SEQUENCE</scope>
    <source>
        <strain evidence="5">08RB2639</strain>
    </source>
</reference>
<feature type="short sequence motif" description="DGA/G" evidence="2">
    <location>
        <begin position="286"/>
        <end position="288"/>
    </location>
</feature>
<gene>
    <name evidence="5" type="ORF">FIB18_23260</name>
    <name evidence="4" type="ORF">GGQ79_004731</name>
</gene>
<feature type="short sequence motif" description="GXSXG" evidence="2">
    <location>
        <begin position="101"/>
        <end position="105"/>
    </location>
</feature>
<dbReference type="InterPro" id="IPR002641">
    <property type="entry name" value="PNPLA_dom"/>
</dbReference>
<evidence type="ECO:0000259" key="3">
    <source>
        <dbReference type="PROSITE" id="PS51635"/>
    </source>
</evidence>
<name>A0A5C5CCF7_9HYPH</name>
<feature type="active site" description="Nucleophile" evidence="2">
    <location>
        <position position="103"/>
    </location>
</feature>
<keyword evidence="2" id="KW-0378">Hydrolase</keyword>
<sequence length="500" mass="55036">MQNRQFLFSIFGLVVSFLVSGCMASDVGPINRSAPQLLAFDNHFVPDHGDDGAMIIGLAFSGGGTRAAAFGYGVMRALDDTIADEYPYERSLVDNIRIISGVSGGAVLAAYFGMKGRDDYRDFRETFLVRNAEERVRTNALSPAVAIGVLNGGANDRSSLARWLDDNIFHGATYSKFDWPNAPSIWISASDIYNRVPFHFSVETFAALCSNLKDVRLADAVAASAAVPVVFKPISVASNHGACAYRQPDWLSRVMQDPEASYRLKAYGHALHTYRSTNVNFIKLLDGALTDNLGLTPFAMARASAQTPYGPLSAADAVKLKTFLYIIVDAGREMEYPWVRELQGPGLSEILGAVTDTAISSSVREGFDALKLATTQWREELIAYRCSLTAVTVMRYRGSLKGWDCRDVRFHVQRLSIQDLPVGMAARFNEVPTRFTLPTEQVDQVIAAGRVAFERNVIIQSAIREVQSYAGVRKRVNPNLPQQDLLSSETLVSGHPYRQH</sequence>
<feature type="active site" description="Proton acceptor" evidence="2">
    <location>
        <position position="286"/>
    </location>
</feature>
<dbReference type="PROSITE" id="PS51257">
    <property type="entry name" value="PROKAR_LIPOPROTEIN"/>
    <property type="match status" value="1"/>
</dbReference>
<dbReference type="GO" id="GO:0016787">
    <property type="term" value="F:hydrolase activity"/>
    <property type="evidence" value="ECO:0007669"/>
    <property type="project" value="UniProtKB-UniRule"/>
</dbReference>
<dbReference type="Proteomes" id="UP000553980">
    <property type="component" value="Unassembled WGS sequence"/>
</dbReference>
<dbReference type="Pfam" id="PF01734">
    <property type="entry name" value="Patatin"/>
    <property type="match status" value="1"/>
</dbReference>
<keyword evidence="7" id="KW-1185">Reference proteome</keyword>
<feature type="domain" description="PNPLA" evidence="3">
    <location>
        <begin position="58"/>
        <end position="299"/>
    </location>
</feature>
<evidence type="ECO:0000256" key="1">
    <source>
        <dbReference type="ARBA" id="ARBA00023098"/>
    </source>
</evidence>
<dbReference type="Gene3D" id="3.40.1090.10">
    <property type="entry name" value="Cytosolic phospholipase A2 catalytic domain"/>
    <property type="match status" value="2"/>
</dbReference>
<dbReference type="AlphaFoldDB" id="A0A5C5CCF7"/>
<dbReference type="SUPFAM" id="SSF52151">
    <property type="entry name" value="FabD/lysophospholipase-like"/>
    <property type="match status" value="1"/>
</dbReference>
<evidence type="ECO:0000256" key="2">
    <source>
        <dbReference type="PROSITE-ProRule" id="PRU01161"/>
    </source>
</evidence>
<comment type="caution">
    <text evidence="5">The sequence shown here is derived from an EMBL/GenBank/DDBJ whole genome shotgun (WGS) entry which is preliminary data.</text>
</comment>
<accession>A0A5C5CCF7</accession>
<dbReference type="EMBL" id="VEWK01000023">
    <property type="protein sequence ID" value="TNV08784.1"/>
    <property type="molecule type" value="Genomic_DNA"/>
</dbReference>
<keyword evidence="2" id="KW-0442">Lipid degradation</keyword>
<evidence type="ECO:0000313" key="4">
    <source>
        <dbReference type="EMBL" id="MBB4096174.1"/>
    </source>
</evidence>
<dbReference type="EMBL" id="JACIEX010000021">
    <property type="protein sequence ID" value="MBB4096174.1"/>
    <property type="molecule type" value="Genomic_DNA"/>
</dbReference>
<keyword evidence="1 2" id="KW-0443">Lipid metabolism</keyword>
<evidence type="ECO:0000313" key="7">
    <source>
        <dbReference type="Proteomes" id="UP000553980"/>
    </source>
</evidence>
<proteinExistence type="predicted"/>
<dbReference type="Proteomes" id="UP000313390">
    <property type="component" value="Unassembled WGS sequence"/>
</dbReference>
<comment type="caution">
    <text evidence="2">Lacks conserved residue(s) required for the propagation of feature annotation.</text>
</comment>
<dbReference type="InterPro" id="IPR016035">
    <property type="entry name" value="Acyl_Trfase/lysoPLipase"/>
</dbReference>
<evidence type="ECO:0000313" key="5">
    <source>
        <dbReference type="EMBL" id="TNV08784.1"/>
    </source>
</evidence>
<reference evidence="5 6" key="1">
    <citation type="journal article" date="2011" name="Int. J. Syst. Evol. Microbiol.">
        <title>Ochrobactrum pecoris sp. nov., isolated from farm animals.</title>
        <authorList>
            <person name="Kampfer P."/>
            <person name="Huber B."/>
            <person name="Busse H.J."/>
            <person name="Scholz H.C."/>
            <person name="Tomaso H."/>
            <person name="Hotzel H."/>
            <person name="Melzer F."/>
        </authorList>
    </citation>
    <scope>NUCLEOTIDE SEQUENCE [LARGE SCALE GENOMIC DNA]</scope>
    <source>
        <strain evidence="5 6">08RB2639</strain>
    </source>
</reference>
<evidence type="ECO:0000313" key="6">
    <source>
        <dbReference type="Proteomes" id="UP000313390"/>
    </source>
</evidence>
<dbReference type="RefSeq" id="WP_140023196.1">
    <property type="nucleotide sequence ID" value="NZ_JACIEX010000021.1"/>
</dbReference>
<dbReference type="GO" id="GO:0016042">
    <property type="term" value="P:lipid catabolic process"/>
    <property type="evidence" value="ECO:0007669"/>
    <property type="project" value="UniProtKB-UniRule"/>
</dbReference>
<reference evidence="4 7" key="3">
    <citation type="submission" date="2020-08" db="EMBL/GenBank/DDBJ databases">
        <title>Genomic Encyclopedia of Type Strains, Phase IV (KMG-IV): sequencing the most valuable type-strain genomes for metagenomic binning, comparative biology and taxonomic classification.</title>
        <authorList>
            <person name="Goeker M."/>
        </authorList>
    </citation>
    <scope>NUCLEOTIDE SEQUENCE [LARGE SCALE GENOMIC DNA]</scope>
    <source>
        <strain evidence="4 7">DSM 23868</strain>
    </source>
</reference>
<dbReference type="PROSITE" id="PS51635">
    <property type="entry name" value="PNPLA"/>
    <property type="match status" value="1"/>
</dbReference>
<protein>
    <submittedName>
        <fullName evidence="4">Acylesterase/phospholipase RssA</fullName>
    </submittedName>
    <submittedName>
        <fullName evidence="5">Patatin</fullName>
    </submittedName>
</protein>
<dbReference type="OrthoDB" id="9790176at2"/>